<name>A0A4Y2PY59_ARAVE</name>
<dbReference type="GO" id="GO:0008146">
    <property type="term" value="F:sulfotransferase activity"/>
    <property type="evidence" value="ECO:0007669"/>
    <property type="project" value="InterPro"/>
</dbReference>
<comment type="caution">
    <text evidence="5">The sequence shown here is derived from an EMBL/GenBank/DDBJ whole genome shotgun (WGS) entry which is preliminary data.</text>
</comment>
<reference evidence="5 6" key="1">
    <citation type="journal article" date="2019" name="Sci. Rep.">
        <title>Orb-weaving spider Araneus ventricosus genome elucidates the spidroin gene catalogue.</title>
        <authorList>
            <person name="Kono N."/>
            <person name="Nakamura H."/>
            <person name="Ohtoshi R."/>
            <person name="Moran D.A.P."/>
            <person name="Shinohara A."/>
            <person name="Yoshida Y."/>
            <person name="Fujiwara M."/>
            <person name="Mori M."/>
            <person name="Tomita M."/>
            <person name="Arakawa K."/>
        </authorList>
    </citation>
    <scope>NUCLEOTIDE SEQUENCE [LARGE SCALE GENOMIC DNA]</scope>
</reference>
<dbReference type="PANTHER" id="PTHR11783">
    <property type="entry name" value="SULFOTRANSFERASE SULT"/>
    <property type="match status" value="1"/>
</dbReference>
<keyword evidence="2 5" id="KW-0808">Transferase</keyword>
<protein>
    <submittedName>
        <fullName evidence="5">Sulfotransferase 1C2A</fullName>
    </submittedName>
</protein>
<evidence type="ECO:0000256" key="2">
    <source>
        <dbReference type="ARBA" id="ARBA00022679"/>
    </source>
</evidence>
<evidence type="ECO:0000313" key="6">
    <source>
        <dbReference type="Proteomes" id="UP000499080"/>
    </source>
</evidence>
<sequence length="511" mass="57991">MIPWINSALFFCLICPLDKTAMYKDVPIYTDLILEDAACWQVEYAHARAGNGQSPGGLSFFRRVLGSEPDSIVDPPCTFCTLNHTEWGRTPHCTCAEVAGVSENVVRKFGEGVPARVSSSSSDCGSKLREDPQEILRLGSPTSLIRPEHCPYRSTICSSTDSFKLFGVSPTKTNLGFRTKVKKSVMSGEILLPAEIPASQFVDGFQLPAMFPADSFRSAVQYKPRDDDVFIVTYPKCGTTWTQHIVLLIFRQGNPPKSEMEFFTAAPFFEITGAEGAETMPRPGALKTHLPFNLTPWSDKAKYIYVTRNPKDCCVSYYHHMKSIPGHGFNGTFDQFFELFVSGKIDYGDYFDHLMGWYEHRNDPNVLFMTYEEMKENPEASVLKLASFIDDEKYAKPLREDPEKLQNVLKYSSFKHMKETVNKGMDDLFSMPAEEVLKSDLPEAMKKMLTAKSNLPKEAMKEKPPAFNFVRKGITGDWKNYFNEDQSKRLEEKFAERTKGTDIPNLWKNYM</sequence>
<feature type="domain" description="Sulfotransferase" evidence="4">
    <location>
        <begin position="226"/>
        <end position="420"/>
    </location>
</feature>
<gene>
    <name evidence="5" type="primary">Sult1c2a_3</name>
    <name evidence="5" type="ORF">AVEN_239388_1</name>
</gene>
<dbReference type="Proteomes" id="UP000499080">
    <property type="component" value="Unassembled WGS sequence"/>
</dbReference>
<feature type="chain" id="PRO_5021396637" evidence="3">
    <location>
        <begin position="23"/>
        <end position="511"/>
    </location>
</feature>
<dbReference type="EMBL" id="BGPR01012603">
    <property type="protein sequence ID" value="GBN56845.1"/>
    <property type="molecule type" value="Genomic_DNA"/>
</dbReference>
<evidence type="ECO:0000259" key="4">
    <source>
        <dbReference type="Pfam" id="PF00685"/>
    </source>
</evidence>
<organism evidence="5 6">
    <name type="scientific">Araneus ventricosus</name>
    <name type="common">Orbweaver spider</name>
    <name type="synonym">Epeira ventricosa</name>
    <dbReference type="NCBI Taxonomy" id="182803"/>
    <lineage>
        <taxon>Eukaryota</taxon>
        <taxon>Metazoa</taxon>
        <taxon>Ecdysozoa</taxon>
        <taxon>Arthropoda</taxon>
        <taxon>Chelicerata</taxon>
        <taxon>Arachnida</taxon>
        <taxon>Araneae</taxon>
        <taxon>Araneomorphae</taxon>
        <taxon>Entelegynae</taxon>
        <taxon>Araneoidea</taxon>
        <taxon>Araneidae</taxon>
        <taxon>Araneus</taxon>
    </lineage>
</organism>
<evidence type="ECO:0000313" key="5">
    <source>
        <dbReference type="EMBL" id="GBN56845.1"/>
    </source>
</evidence>
<dbReference type="Gene3D" id="3.40.50.300">
    <property type="entry name" value="P-loop containing nucleotide triphosphate hydrolases"/>
    <property type="match status" value="1"/>
</dbReference>
<proteinExistence type="inferred from homology"/>
<feature type="domain" description="Sulfotransferase" evidence="4">
    <location>
        <begin position="443"/>
        <end position="501"/>
    </location>
</feature>
<comment type="similarity">
    <text evidence="1">Belongs to the sulfotransferase 1 family.</text>
</comment>
<keyword evidence="3" id="KW-0732">Signal</keyword>
<evidence type="ECO:0000256" key="1">
    <source>
        <dbReference type="ARBA" id="ARBA00005771"/>
    </source>
</evidence>
<keyword evidence="6" id="KW-1185">Reference proteome</keyword>
<dbReference type="InterPro" id="IPR000863">
    <property type="entry name" value="Sulfotransferase_dom"/>
</dbReference>
<dbReference type="AlphaFoldDB" id="A0A4Y2PY59"/>
<feature type="signal peptide" evidence="3">
    <location>
        <begin position="1"/>
        <end position="22"/>
    </location>
</feature>
<accession>A0A4Y2PY59</accession>
<dbReference type="Pfam" id="PF00685">
    <property type="entry name" value="Sulfotransfer_1"/>
    <property type="match status" value="2"/>
</dbReference>
<dbReference type="InterPro" id="IPR027417">
    <property type="entry name" value="P-loop_NTPase"/>
</dbReference>
<evidence type="ECO:0000256" key="3">
    <source>
        <dbReference type="SAM" id="SignalP"/>
    </source>
</evidence>
<dbReference type="OrthoDB" id="205623at2759"/>
<dbReference type="SUPFAM" id="SSF52540">
    <property type="entry name" value="P-loop containing nucleoside triphosphate hydrolases"/>
    <property type="match status" value="1"/>
</dbReference>